<feature type="compositionally biased region" description="Pro residues" evidence="1">
    <location>
        <begin position="215"/>
        <end position="227"/>
    </location>
</feature>
<reference evidence="5 6" key="1">
    <citation type="submission" date="2018-03" db="EMBL/GenBank/DDBJ databases">
        <title>Genome assembly of novel Miniimonas species PCH200.</title>
        <authorList>
            <person name="Thakur V."/>
            <person name="Kumar V."/>
            <person name="Singh D."/>
        </authorList>
    </citation>
    <scope>NUCLEOTIDE SEQUENCE [LARGE SCALE GENOMIC DNA]</scope>
    <source>
        <strain evidence="5 6">PCH200</strain>
    </source>
</reference>
<feature type="region of interest" description="Disordered" evidence="1">
    <location>
        <begin position="1"/>
        <end position="53"/>
    </location>
</feature>
<feature type="transmembrane region" description="Helical" evidence="2">
    <location>
        <begin position="311"/>
        <end position="331"/>
    </location>
</feature>
<feature type="compositionally biased region" description="Low complexity" evidence="1">
    <location>
        <begin position="202"/>
        <end position="214"/>
    </location>
</feature>
<feature type="transmembrane region" description="Helical" evidence="2">
    <location>
        <begin position="140"/>
        <end position="158"/>
    </location>
</feature>
<feature type="compositionally biased region" description="Low complexity" evidence="1">
    <location>
        <begin position="276"/>
        <end position="300"/>
    </location>
</feature>
<feature type="compositionally biased region" description="Low complexity" evidence="1">
    <location>
        <begin position="228"/>
        <end position="244"/>
    </location>
</feature>
<keyword evidence="2" id="KW-0812">Transmembrane</keyword>
<dbReference type="Proteomes" id="UP000245166">
    <property type="component" value="Unassembled WGS sequence"/>
</dbReference>
<dbReference type="OrthoDB" id="7359894at2"/>
<dbReference type="InterPro" id="IPR007168">
    <property type="entry name" value="Phageshock_PspC_N"/>
</dbReference>
<dbReference type="Pfam" id="PF04024">
    <property type="entry name" value="PspC"/>
    <property type="match status" value="1"/>
</dbReference>
<feature type="transmembrane region" description="Helical" evidence="2">
    <location>
        <begin position="370"/>
        <end position="387"/>
    </location>
</feature>
<dbReference type="RefSeq" id="WP_109228775.1">
    <property type="nucleotide sequence ID" value="NZ_PYHR01000002.1"/>
</dbReference>
<evidence type="ECO:0000313" key="5">
    <source>
        <dbReference type="EMBL" id="PWD50393.1"/>
    </source>
</evidence>
<dbReference type="InterPro" id="IPR024425">
    <property type="entry name" value="LiaF-like_C"/>
</dbReference>
<keyword evidence="6" id="KW-1185">Reference proteome</keyword>
<gene>
    <name evidence="5" type="ORF">C8046_06750</name>
</gene>
<evidence type="ECO:0000256" key="1">
    <source>
        <dbReference type="SAM" id="MobiDB-lite"/>
    </source>
</evidence>
<dbReference type="AlphaFoldDB" id="A0A2U1ZTX9"/>
<accession>A0A2U1ZTX9</accession>
<evidence type="ECO:0000259" key="4">
    <source>
        <dbReference type="Pfam" id="PF09922"/>
    </source>
</evidence>
<feature type="compositionally biased region" description="Low complexity" evidence="1">
    <location>
        <begin position="17"/>
        <end position="39"/>
    </location>
</feature>
<feature type="transmembrane region" description="Helical" evidence="2">
    <location>
        <begin position="170"/>
        <end position="187"/>
    </location>
</feature>
<proteinExistence type="predicted"/>
<dbReference type="Pfam" id="PF09922">
    <property type="entry name" value="LiaF-like_C"/>
    <property type="match status" value="1"/>
</dbReference>
<evidence type="ECO:0000313" key="6">
    <source>
        <dbReference type="Proteomes" id="UP000245166"/>
    </source>
</evidence>
<organism evidence="5 6">
    <name type="scientific">Serinibacter arcticus</name>
    <dbReference type="NCBI Taxonomy" id="1655435"/>
    <lineage>
        <taxon>Bacteria</taxon>
        <taxon>Bacillati</taxon>
        <taxon>Actinomycetota</taxon>
        <taxon>Actinomycetes</taxon>
        <taxon>Micrococcales</taxon>
        <taxon>Beutenbergiaceae</taxon>
        <taxon>Serinibacter</taxon>
    </lineage>
</organism>
<name>A0A2U1ZTX9_9MICO</name>
<feature type="domain" description="Phage shock protein PspC N-terminal" evidence="3">
    <location>
        <begin position="70"/>
        <end position="122"/>
    </location>
</feature>
<evidence type="ECO:0000259" key="3">
    <source>
        <dbReference type="Pfam" id="PF04024"/>
    </source>
</evidence>
<dbReference type="EMBL" id="PYHR01000002">
    <property type="protein sequence ID" value="PWD50393.1"/>
    <property type="molecule type" value="Genomic_DNA"/>
</dbReference>
<keyword evidence="2" id="KW-1133">Transmembrane helix</keyword>
<feature type="transmembrane region" description="Helical" evidence="2">
    <location>
        <begin position="98"/>
        <end position="120"/>
    </location>
</feature>
<feature type="transmembrane region" description="Helical" evidence="2">
    <location>
        <begin position="343"/>
        <end position="363"/>
    </location>
</feature>
<keyword evidence="2" id="KW-0472">Membrane</keyword>
<sequence length="524" mass="52421">MSTPHESQPGPPSGENAGASQPYSSGSSSPGGPTGSPNPYGTPGPYSPSGSPRPSGAPAFWAWLRDLGVTRSSERWIGGVAGGVAARFNLDPLVVRGLFAASLLLGGIGFLLYGVAWALLPEPDGRIHAEQALRGHGDSAMVGIVLLVVAGIGPASWIGAPWADGGVWDGLKGVGWLVIAALVVYYLRQRRSGRGWAGGPGQRTSSSSSGATTTPAPPPPGTHPGPAGPLWGSASTASTSPAPTVQDLTTPYPEVGSEGTVHRSGSLPPLEPLPPLTGSGAAGSTTPAYATGATGASAPARPKPPIVRGPGTAMIAVVAALAILTVAALLLANRTGAVGGIGWGLTLGILVALIGSAIVVTGLRGRRSGVLTLFAIVGMLAASSAVSNSQGWDWDWEATQLVGEVDITPTSREEAAAAVSIGAGNATVDLTQVPLTAETLTVPVSVNAGQIEIVVPAGADVRADIDIFAGEVSWTVDGQDETASGRLTQPLTYSTDSVTDGAEPQLVLDISVGAGDITITEATS</sequence>
<feature type="domain" description="Cell wall-active antibiotics response LiaF-like C-terminal" evidence="4">
    <location>
        <begin position="419"/>
        <end position="519"/>
    </location>
</feature>
<evidence type="ECO:0000256" key="2">
    <source>
        <dbReference type="SAM" id="Phobius"/>
    </source>
</evidence>
<protein>
    <recommendedName>
        <fullName evidence="7">Phage shock protein PspC N-terminal domain-containing protein</fullName>
    </recommendedName>
</protein>
<evidence type="ECO:0008006" key="7">
    <source>
        <dbReference type="Google" id="ProtNLM"/>
    </source>
</evidence>
<feature type="region of interest" description="Disordered" evidence="1">
    <location>
        <begin position="194"/>
        <end position="304"/>
    </location>
</feature>
<comment type="caution">
    <text evidence="5">The sequence shown here is derived from an EMBL/GenBank/DDBJ whole genome shotgun (WGS) entry which is preliminary data.</text>
</comment>